<feature type="signal peptide" evidence="1">
    <location>
        <begin position="1"/>
        <end position="22"/>
    </location>
</feature>
<dbReference type="PROSITE" id="PS51257">
    <property type="entry name" value="PROKAR_LIPOPROTEIN"/>
    <property type="match status" value="1"/>
</dbReference>
<accession>A0ABM7S4K6</accession>
<dbReference type="InterPro" id="IPR038081">
    <property type="entry name" value="CalX-like_sf"/>
</dbReference>
<proteinExistence type="predicted"/>
<evidence type="ECO:0000256" key="1">
    <source>
        <dbReference type="SAM" id="SignalP"/>
    </source>
</evidence>
<feature type="chain" id="PRO_5046849369" description="Calx-beta domain-containing protein" evidence="1">
    <location>
        <begin position="23"/>
        <end position="324"/>
    </location>
</feature>
<name>A0ABM7S4K6_9FLAO</name>
<evidence type="ECO:0000313" key="2">
    <source>
        <dbReference type="EMBL" id="BCY28429.1"/>
    </source>
</evidence>
<keyword evidence="1" id="KW-0732">Signal</keyword>
<dbReference type="RefSeq" id="WP_221257549.1">
    <property type="nucleotide sequence ID" value="NZ_AP024749.1"/>
</dbReference>
<evidence type="ECO:0008006" key="4">
    <source>
        <dbReference type="Google" id="ProtNLM"/>
    </source>
</evidence>
<dbReference type="EMBL" id="AP024749">
    <property type="protein sequence ID" value="BCY28429.1"/>
    <property type="molecule type" value="Genomic_DNA"/>
</dbReference>
<gene>
    <name evidence="2" type="ORF">KK2020170_12970</name>
</gene>
<dbReference type="Gene3D" id="2.60.40.2030">
    <property type="match status" value="1"/>
</dbReference>
<organism evidence="2 3">
    <name type="scientific">Flavobacterium okayamense</name>
    <dbReference type="NCBI Taxonomy" id="2830782"/>
    <lineage>
        <taxon>Bacteria</taxon>
        <taxon>Pseudomonadati</taxon>
        <taxon>Bacteroidota</taxon>
        <taxon>Flavobacteriia</taxon>
        <taxon>Flavobacteriales</taxon>
        <taxon>Flavobacteriaceae</taxon>
        <taxon>Flavobacterium</taxon>
    </lineage>
</organism>
<reference evidence="2 3" key="1">
    <citation type="submission" date="2021-06" db="EMBL/GenBank/DDBJ databases">
        <title>Whole genome sequences of Flavobacterium sp. KK2020170 and assembly.</title>
        <authorList>
            <person name="Kitahara K."/>
            <person name="Miyoshi S."/>
            <person name="Uesaka K."/>
        </authorList>
    </citation>
    <scope>NUCLEOTIDE SEQUENCE [LARGE SCALE GENOMIC DNA]</scope>
    <source>
        <strain evidence="2 3">KK2020170</strain>
    </source>
</reference>
<dbReference type="SUPFAM" id="SSF141072">
    <property type="entry name" value="CalX-like"/>
    <property type="match status" value="1"/>
</dbReference>
<keyword evidence="3" id="KW-1185">Reference proteome</keyword>
<dbReference type="Proteomes" id="UP000825258">
    <property type="component" value="Chromosome"/>
</dbReference>
<evidence type="ECO:0000313" key="3">
    <source>
        <dbReference type="Proteomes" id="UP000825258"/>
    </source>
</evidence>
<sequence>MKKIKLLNFAFFALLGALVSCNDDEDATTQRTVKPVITAGIVDFTLTEGETVTINLTTDKAYQEDMDMKLELVGGTGSFRDYVSSGDETIIDDGYGVIGHKITFPAYTTSMSFDISALIDLYAEGTEVFEFRLYSMGNSNGVVSPASEMITLTVNDFVSDNVGIQLEWGQTTADAFGTLHDGEYLGVDDEMHPFTDWDFDFWIENSSGAVVDGFAAATGNHPEMSMLSASAPDDDYYVYVDLWSAGEDPVERFDHDLKINIGKYGTWFTTVNIPTSSDDVFSDYVIGITKSGTTYTVFDAYDPGTIFASGRSVKRTRIEKNKFL</sequence>
<protein>
    <recommendedName>
        <fullName evidence="4">Calx-beta domain-containing protein</fullName>
    </recommendedName>
</protein>